<evidence type="ECO:0000313" key="3">
    <source>
        <dbReference type="Proteomes" id="UP000269721"/>
    </source>
</evidence>
<dbReference type="PANTHER" id="PTHR46586">
    <property type="entry name" value="ANKYRIN REPEAT-CONTAINING PROTEIN"/>
    <property type="match status" value="1"/>
</dbReference>
<evidence type="ECO:0000313" key="2">
    <source>
        <dbReference type="EMBL" id="RKO91110.1"/>
    </source>
</evidence>
<dbReference type="Gene3D" id="1.25.40.20">
    <property type="entry name" value="Ankyrin repeat-containing domain"/>
    <property type="match status" value="1"/>
</dbReference>
<dbReference type="OrthoDB" id="194358at2759"/>
<evidence type="ECO:0000256" key="1">
    <source>
        <dbReference type="SAM" id="MobiDB-lite"/>
    </source>
</evidence>
<dbReference type="EMBL" id="KZ995225">
    <property type="protein sequence ID" value="RKO91110.1"/>
    <property type="molecule type" value="Genomic_DNA"/>
</dbReference>
<accession>A0A4P9WIZ4</accession>
<dbReference type="InterPro" id="IPR036770">
    <property type="entry name" value="Ankyrin_rpt-contain_sf"/>
</dbReference>
<proteinExistence type="predicted"/>
<feature type="region of interest" description="Disordered" evidence="1">
    <location>
        <begin position="39"/>
        <end position="150"/>
    </location>
</feature>
<dbReference type="SUPFAM" id="SSF48403">
    <property type="entry name" value="Ankyrin repeat"/>
    <property type="match status" value="1"/>
</dbReference>
<name>A0A4P9WIZ4_9FUNG</name>
<organism evidence="2 3">
    <name type="scientific">Blyttiomyces helicus</name>
    <dbReference type="NCBI Taxonomy" id="388810"/>
    <lineage>
        <taxon>Eukaryota</taxon>
        <taxon>Fungi</taxon>
        <taxon>Fungi incertae sedis</taxon>
        <taxon>Chytridiomycota</taxon>
        <taxon>Chytridiomycota incertae sedis</taxon>
        <taxon>Chytridiomycetes</taxon>
        <taxon>Chytridiomycetes incertae sedis</taxon>
        <taxon>Blyttiomyces</taxon>
    </lineage>
</organism>
<gene>
    <name evidence="2" type="ORF">BDK51DRAFT_51573</name>
</gene>
<dbReference type="PANTHER" id="PTHR46586:SF3">
    <property type="entry name" value="ANKYRIN REPEAT-CONTAINING PROTEIN"/>
    <property type="match status" value="1"/>
</dbReference>
<dbReference type="AlphaFoldDB" id="A0A4P9WIZ4"/>
<feature type="compositionally biased region" description="Basic and acidic residues" evidence="1">
    <location>
        <begin position="42"/>
        <end position="67"/>
    </location>
</feature>
<reference evidence="3" key="1">
    <citation type="journal article" date="2018" name="Nat. Microbiol.">
        <title>Leveraging single-cell genomics to expand the fungal tree of life.</title>
        <authorList>
            <person name="Ahrendt S.R."/>
            <person name="Quandt C.A."/>
            <person name="Ciobanu D."/>
            <person name="Clum A."/>
            <person name="Salamov A."/>
            <person name="Andreopoulos B."/>
            <person name="Cheng J.F."/>
            <person name="Woyke T."/>
            <person name="Pelin A."/>
            <person name="Henrissat B."/>
            <person name="Reynolds N.K."/>
            <person name="Benny G.L."/>
            <person name="Smith M.E."/>
            <person name="James T.Y."/>
            <person name="Grigoriev I.V."/>
        </authorList>
    </citation>
    <scope>NUCLEOTIDE SEQUENCE [LARGE SCALE GENOMIC DNA]</scope>
</reference>
<sequence>MQKGERVETVQLSRRAKVFYQSSLIDAHLASRLLTHCPKANRSIDGDPAVKRSSRLAENRRGCRPERTPASAPPILADHQLATTQLNNAPPPQRARRPDHRASTCARRGCAAQERPPPNAHPPRQAATPDPARAKPPRRGSAHDCIGGEQLHGLYHDGEGSYGDAGKDEDVLEEEKRVGHPVRRMSPVAVAIARNCWDAVRFLIGAGFSAKPAVDVACDFSGTRSHQVPDLSRAMDAAAQRSMRLVQFLQDFRTEGSAREAMDAAARESLEVVMDEAASTGRPDVVPFLHLNRSEGCTTAAMDAAVEKWAIFAMLRQAAEAKSEDEAWYEESAQLRKDVFLFLHANRSEGCTKKAMDRASHFGHIEVIRFLHENRRERCSDSAVLSSGLILPSHLRKGHRASGCGRSRSARRSSHFSTTITPSTFPRASYTSLAPITASISFNSCQRGRMFPVLPTDATAALNAPPLNTCSPPPKPTMPHLCNELVEHILELLPVRVAIALRRKVVIRSHIRHGKLQRQIQRALNSFDVEALQFFASVYPAWKSTSTRWNGIGDVSGGEGWDGDADKDEDVLEEAKRVGHPVWRAPPVGAANYHNCWDVVWFLVGARFSTKHAVDFACRFGADFGHIQALLALVPIARAYTENRREIVDYLIKIGAPVPHGAADAAARNGHFWMVKGLQERALPNLFNASTMDAAARDSLEIVMFLHHFRTEGCTTKAMDEAASARRLDIVDFLHVNRSEGCTTVAMNAVVAPWAFSARAAARSNDQQDKAFWEEIAQRLKSLQGDPLISPPPLLRALLPAHHAERVLPSLIQLLVALCPESYAHIALEVAASSERMLRKLYEGGIRFTDDEMKLMFDRPSSKASRQRVSTCHGLLW</sequence>
<dbReference type="Proteomes" id="UP000269721">
    <property type="component" value="Unassembled WGS sequence"/>
</dbReference>
<protein>
    <submittedName>
        <fullName evidence="2">Uncharacterized protein</fullName>
    </submittedName>
</protein>
<keyword evidence="3" id="KW-1185">Reference proteome</keyword>
<dbReference type="InterPro" id="IPR052050">
    <property type="entry name" value="SecEffector_AnkRepeat"/>
</dbReference>